<dbReference type="SUPFAM" id="SSF53067">
    <property type="entry name" value="Actin-like ATPase domain"/>
    <property type="match status" value="1"/>
</dbReference>
<sequence length="233" mass="26470">MSSFMVVAIDFGTAYSGYCFCVKDRIENIRSVFWGMEHGHRSPKTPTCILFNEHEEFISFGYDAMMKYNRMTSTEALRYFFFENFKMDLYNKKITESLMISAKNGEPLPAMKVFSESLRYLKDHALGTIKESTCGRQFIASDVTWVLTVPAIWDSKAKQFMRLAATRAGLVSEMSSENLILALEPEAASVWCKQLPREGFVAEGGDQEKLQDTPGTQYIVVDCGGKILVVWHK</sequence>
<accession>W5LVP0</accession>
<dbReference type="HOGENOM" id="CLU_055638_2_0_1"/>
<reference evidence="2" key="1">
    <citation type="submission" date="2011-12" db="EMBL/GenBank/DDBJ databases">
        <title>The Draft Genome of Lepisosteus oculatus.</title>
        <authorList>
            <consortium name="The Broad Institute Genome Assembly &amp; Analysis Group"/>
            <consortium name="Computational R&amp;D Group"/>
            <consortium name="and Sequencing Platform"/>
            <person name="Di Palma F."/>
            <person name="Alfoldi J."/>
            <person name="Johnson J."/>
            <person name="Berlin A."/>
            <person name="Gnerre S."/>
            <person name="Jaffe D."/>
            <person name="MacCallum I."/>
            <person name="Young S."/>
            <person name="Walker B.J."/>
            <person name="Lander E.S."/>
            <person name="Lindblad-Toh K."/>
        </authorList>
    </citation>
    <scope>NUCLEOTIDE SEQUENCE [LARGE SCALE GENOMIC DNA]</scope>
</reference>
<dbReference type="Bgee" id="ENSLOCG00000000177">
    <property type="expression patterns" value="Expressed in intestine and 9 other cell types or tissues"/>
</dbReference>
<dbReference type="GeneTree" id="ENSGT00940000154551"/>
<dbReference type="AlphaFoldDB" id="W5LVP0"/>
<reference evidence="1" key="2">
    <citation type="submission" date="2025-08" db="UniProtKB">
        <authorList>
            <consortium name="Ensembl"/>
        </authorList>
    </citation>
    <scope>IDENTIFICATION</scope>
</reference>
<dbReference type="InParanoid" id="W5LVP0"/>
<dbReference type="Ensembl" id="ENSLOCT00000000197.1">
    <property type="protein sequence ID" value="ENSLOCP00000000197.1"/>
    <property type="gene ID" value="ENSLOCG00000000177.1"/>
</dbReference>
<dbReference type="STRING" id="7918.ENSLOCP00000000197"/>
<keyword evidence="2" id="KW-1185">Reference proteome</keyword>
<dbReference type="PANTHER" id="PTHR14187:SF5">
    <property type="entry name" value="HEAT SHOCK 70 KDA PROTEIN 12A"/>
    <property type="match status" value="1"/>
</dbReference>
<dbReference type="eggNOG" id="KOG0101">
    <property type="taxonomic scope" value="Eukaryota"/>
</dbReference>
<organism evidence="1 2">
    <name type="scientific">Lepisosteus oculatus</name>
    <name type="common">Spotted gar</name>
    <dbReference type="NCBI Taxonomy" id="7918"/>
    <lineage>
        <taxon>Eukaryota</taxon>
        <taxon>Metazoa</taxon>
        <taxon>Chordata</taxon>
        <taxon>Craniata</taxon>
        <taxon>Vertebrata</taxon>
        <taxon>Euteleostomi</taxon>
        <taxon>Actinopterygii</taxon>
        <taxon>Neopterygii</taxon>
        <taxon>Holostei</taxon>
        <taxon>Semionotiformes</taxon>
        <taxon>Lepisosteidae</taxon>
        <taxon>Lepisosteus</taxon>
    </lineage>
</organism>
<dbReference type="OMA" id="SEQICEP"/>
<evidence type="ECO:0000313" key="1">
    <source>
        <dbReference type="Ensembl" id="ENSLOCP00000000197.1"/>
    </source>
</evidence>
<name>W5LVP0_LEPOC</name>
<dbReference type="Gene3D" id="3.30.420.40">
    <property type="match status" value="1"/>
</dbReference>
<dbReference type="Proteomes" id="UP000018468">
    <property type="component" value="Unassembled WGS sequence"/>
</dbReference>
<dbReference type="PANTHER" id="PTHR14187">
    <property type="entry name" value="ALPHA KINASE/ELONGATION FACTOR 2 KINASE"/>
    <property type="match status" value="1"/>
</dbReference>
<reference evidence="1" key="3">
    <citation type="submission" date="2025-09" db="UniProtKB">
        <authorList>
            <consortium name="Ensembl"/>
        </authorList>
    </citation>
    <scope>IDENTIFICATION</scope>
</reference>
<protein>
    <recommendedName>
        <fullName evidence="3">Heat shock protein 12B</fullName>
    </recommendedName>
</protein>
<evidence type="ECO:0000313" key="2">
    <source>
        <dbReference type="Proteomes" id="UP000018468"/>
    </source>
</evidence>
<evidence type="ECO:0008006" key="3">
    <source>
        <dbReference type="Google" id="ProtNLM"/>
    </source>
</evidence>
<dbReference type="CDD" id="cd10229">
    <property type="entry name" value="ASKHA_NBD_HSP70_HSPA12"/>
    <property type="match status" value="1"/>
</dbReference>
<proteinExistence type="predicted"/>
<dbReference type="InterPro" id="IPR043129">
    <property type="entry name" value="ATPase_NBD"/>
</dbReference>